<name>A0ABZ1HZA6_9PSEU</name>
<proteinExistence type="predicted"/>
<sequence>MGQMLPVEFSDGEVQEIERLAAAEGRTLQEYVRETLMTAVASRAQQRATVLDHVLETSAELNERLAR</sequence>
<evidence type="ECO:0000313" key="2">
    <source>
        <dbReference type="Proteomes" id="UP001330812"/>
    </source>
</evidence>
<protein>
    <submittedName>
        <fullName evidence="1">Uncharacterized protein</fullName>
    </submittedName>
</protein>
<dbReference type="EMBL" id="CP142149">
    <property type="protein sequence ID" value="WSE26693.1"/>
    <property type="molecule type" value="Genomic_DNA"/>
</dbReference>
<dbReference type="Proteomes" id="UP001330812">
    <property type="component" value="Chromosome"/>
</dbReference>
<keyword evidence="2" id="KW-1185">Reference proteome</keyword>
<dbReference type="SUPFAM" id="SSF47598">
    <property type="entry name" value="Ribbon-helix-helix"/>
    <property type="match status" value="1"/>
</dbReference>
<reference evidence="1 2" key="1">
    <citation type="journal article" date="2015" name="Int. J. Syst. Evol. Microbiol.">
        <title>Amycolatopsis rhabdoformis sp. nov., an actinomycete isolated from a tropical forest soil.</title>
        <authorList>
            <person name="Souza W.R."/>
            <person name="Silva R.E."/>
            <person name="Goodfellow M."/>
            <person name="Busarakam K."/>
            <person name="Figueiro F.S."/>
            <person name="Ferreira D."/>
            <person name="Rodrigues-Filho E."/>
            <person name="Moraes L.A.B."/>
            <person name="Zucchi T.D."/>
        </authorList>
    </citation>
    <scope>NUCLEOTIDE SEQUENCE [LARGE SCALE GENOMIC DNA]</scope>
    <source>
        <strain evidence="1 2">NCIMB 14900</strain>
    </source>
</reference>
<dbReference type="InterPro" id="IPR010985">
    <property type="entry name" value="Ribbon_hlx_hlx"/>
</dbReference>
<accession>A0ABZ1HZA6</accession>
<gene>
    <name evidence="1" type="ORF">VSH64_27855</name>
</gene>
<organism evidence="1 2">
    <name type="scientific">Amycolatopsis rhabdoformis</name>
    <dbReference type="NCBI Taxonomy" id="1448059"/>
    <lineage>
        <taxon>Bacteria</taxon>
        <taxon>Bacillati</taxon>
        <taxon>Actinomycetota</taxon>
        <taxon>Actinomycetes</taxon>
        <taxon>Pseudonocardiales</taxon>
        <taxon>Pseudonocardiaceae</taxon>
        <taxon>Amycolatopsis</taxon>
    </lineage>
</organism>
<dbReference type="RefSeq" id="WP_326565677.1">
    <property type="nucleotide sequence ID" value="NZ_CP142149.1"/>
</dbReference>
<evidence type="ECO:0000313" key="1">
    <source>
        <dbReference type="EMBL" id="WSE26693.1"/>
    </source>
</evidence>